<gene>
    <name evidence="1" type="ORF">JL811_07195</name>
</gene>
<keyword evidence="2" id="KW-1185">Reference proteome</keyword>
<name>A0A8K0VCX8_9RHOB</name>
<protein>
    <recommendedName>
        <fullName evidence="3">FlgN protein</fullName>
    </recommendedName>
</protein>
<organism evidence="1 2">
    <name type="scientific">Szabonella alba</name>
    <dbReference type="NCBI Taxonomy" id="2804194"/>
    <lineage>
        <taxon>Bacteria</taxon>
        <taxon>Pseudomonadati</taxon>
        <taxon>Pseudomonadota</taxon>
        <taxon>Alphaproteobacteria</taxon>
        <taxon>Rhodobacterales</taxon>
        <taxon>Paracoccaceae</taxon>
        <taxon>Szabonella</taxon>
    </lineage>
</organism>
<evidence type="ECO:0000313" key="2">
    <source>
        <dbReference type="Proteomes" id="UP000648908"/>
    </source>
</evidence>
<dbReference type="Proteomes" id="UP000648908">
    <property type="component" value="Unassembled WGS sequence"/>
</dbReference>
<dbReference type="RefSeq" id="WP_202687799.1">
    <property type="nucleotide sequence ID" value="NZ_JAESVN010000002.1"/>
</dbReference>
<dbReference type="AlphaFoldDB" id="A0A8K0VCX8"/>
<proteinExistence type="predicted"/>
<dbReference type="EMBL" id="JAESVN010000002">
    <property type="protein sequence ID" value="MBL4917007.1"/>
    <property type="molecule type" value="Genomic_DNA"/>
</dbReference>
<accession>A0A8K0VCX8</accession>
<evidence type="ECO:0000313" key="1">
    <source>
        <dbReference type="EMBL" id="MBL4917007.1"/>
    </source>
</evidence>
<evidence type="ECO:0008006" key="3">
    <source>
        <dbReference type="Google" id="ProtNLM"/>
    </source>
</evidence>
<sequence>MAADPAITLLETLLQETHTALRRGELSRLADLTRRTEQALQDLPAAPSERAVQHLRALAARNAACLEAAGRGIRAARRRLAEIRDAQAGMRIYDDQGRSRLIAPGEGRLARRA</sequence>
<comment type="caution">
    <text evidence="1">The sequence shown here is derived from an EMBL/GenBank/DDBJ whole genome shotgun (WGS) entry which is preliminary data.</text>
</comment>
<reference evidence="1" key="1">
    <citation type="submission" date="2021-01" db="EMBL/GenBank/DDBJ databases">
        <title>Tabrizicola alba sp. nov. a motile alkaliphilic bacterium isolated from a soda lake.</title>
        <authorList>
            <person name="Szuroczki S."/>
            <person name="Abbaszade G."/>
            <person name="Schumann P."/>
            <person name="Toth E."/>
        </authorList>
    </citation>
    <scope>NUCLEOTIDE SEQUENCE</scope>
    <source>
        <strain evidence="1">DMG-N-6</strain>
    </source>
</reference>